<dbReference type="Pfam" id="PF16208">
    <property type="entry name" value="Keratin_2_head"/>
    <property type="match status" value="1"/>
</dbReference>
<organism evidence="7 8">
    <name type="scientific">Calidris pygmaea</name>
    <name type="common">Spoon-billed sandpiper</name>
    <dbReference type="NCBI Taxonomy" id="425635"/>
    <lineage>
        <taxon>Eukaryota</taxon>
        <taxon>Metazoa</taxon>
        <taxon>Chordata</taxon>
        <taxon>Craniata</taxon>
        <taxon>Vertebrata</taxon>
        <taxon>Euteleostomi</taxon>
        <taxon>Archelosauria</taxon>
        <taxon>Archosauria</taxon>
        <taxon>Dinosauria</taxon>
        <taxon>Saurischia</taxon>
        <taxon>Theropoda</taxon>
        <taxon>Coelurosauria</taxon>
        <taxon>Aves</taxon>
        <taxon>Neognathae</taxon>
        <taxon>Neoaves</taxon>
        <taxon>Charadriiformes</taxon>
        <taxon>Scolopacidae</taxon>
        <taxon>Calidris</taxon>
    </lineage>
</organism>
<sequence>MSCCSHSTGSSRPIGNFSSSSVALPRNPHRFGMALCLWGGGMGYRGLGHFSSRSLNVVAFSKARTALGRHPPPLRRGYGFGAAGIGFGYRGAGFVYRVCGVSRPCTIIPITINEQLLQPLRLNLDPNVQTVKNQEKKQIKTLNNKFASFIDKVRLLEQQNKVLETKWNLLQGQNPSKNTIRPMLEAYTGNLRKQLEALGCKRAQLEAELKAAQQVLETNKKILLSLKYFLLPSPTRLQDANCFSLNKEELEAKVKSLKEEVESLRTFYEEETHQLRAQISGALVVMQMDTSRDLHLDGTVADVKARYEDIARRSRAEAQTRYENKFEELQVTAGRNAKSLQERKTKVSELSWRVQVLSGEVGSAKTQHCELEAAVTDAKQRGEMAIKDAKAKLSELEDALQKAKADLARQLHEYQELMNIKLALDIEIVTYRKLLEGEESRWVADPKWVADPRRVTDPSRASLKGLQESWRGTLDKGVERWEEGEGFDTERGEMELRCGEELVWCEGGESLAQVAPRSCGCPIPGGVQGQVGGGLEQPGLVGGGAAQGRRWNWMIFKVPSNPNCSMIL</sequence>
<dbReference type="PROSITE" id="PS00226">
    <property type="entry name" value="IF_ROD_1"/>
    <property type="match status" value="1"/>
</dbReference>
<dbReference type="GO" id="GO:0005615">
    <property type="term" value="C:extracellular space"/>
    <property type="evidence" value="ECO:0007669"/>
    <property type="project" value="TreeGrafter"/>
</dbReference>
<dbReference type="SUPFAM" id="SSF64593">
    <property type="entry name" value="Intermediate filament protein, coiled coil region"/>
    <property type="match status" value="2"/>
</dbReference>
<dbReference type="PANTHER" id="PTHR45616">
    <property type="entry name" value="GATA-TYPE DOMAIN-CONTAINING PROTEIN"/>
    <property type="match status" value="1"/>
</dbReference>
<comment type="similarity">
    <text evidence="4">Belongs to the intermediate filament family.</text>
</comment>
<protein>
    <recommendedName>
        <fullName evidence="6">IF rod domain-containing protein</fullName>
    </recommendedName>
</protein>
<dbReference type="InterPro" id="IPR032444">
    <property type="entry name" value="Keratin_2_head"/>
</dbReference>
<keyword evidence="1" id="KW-0416">Keratin</keyword>
<keyword evidence="8" id="KW-1185">Reference proteome</keyword>
<dbReference type="Gene3D" id="1.20.5.170">
    <property type="match status" value="1"/>
</dbReference>
<evidence type="ECO:0000256" key="3">
    <source>
        <dbReference type="ARBA" id="ARBA00023054"/>
    </source>
</evidence>
<dbReference type="Pfam" id="PF00038">
    <property type="entry name" value="Filament"/>
    <property type="match status" value="1"/>
</dbReference>
<dbReference type="GO" id="GO:0030280">
    <property type="term" value="F:structural constituent of skin epidermis"/>
    <property type="evidence" value="ECO:0007669"/>
    <property type="project" value="TreeGrafter"/>
</dbReference>
<accession>A0A8C3KKU6</accession>
<evidence type="ECO:0000259" key="6">
    <source>
        <dbReference type="PROSITE" id="PS51842"/>
    </source>
</evidence>
<dbReference type="InterPro" id="IPR018039">
    <property type="entry name" value="IF_conserved"/>
</dbReference>
<dbReference type="Proteomes" id="UP000694419">
    <property type="component" value="Unplaced"/>
</dbReference>
<reference evidence="7" key="2">
    <citation type="submission" date="2025-09" db="UniProtKB">
        <authorList>
            <consortium name="Ensembl"/>
        </authorList>
    </citation>
    <scope>IDENTIFICATION</scope>
</reference>
<dbReference type="InterPro" id="IPR039008">
    <property type="entry name" value="IF_rod_dom"/>
</dbReference>
<evidence type="ECO:0000256" key="4">
    <source>
        <dbReference type="RuleBase" id="RU000685"/>
    </source>
</evidence>
<name>A0A8C3KKU6_9CHAR</name>
<reference evidence="7" key="1">
    <citation type="submission" date="2025-08" db="UniProtKB">
        <authorList>
            <consortium name="Ensembl"/>
        </authorList>
    </citation>
    <scope>IDENTIFICATION</scope>
</reference>
<dbReference type="Gene3D" id="1.20.5.1160">
    <property type="entry name" value="Vasodilator-stimulated phosphoprotein"/>
    <property type="match status" value="1"/>
</dbReference>
<dbReference type="GO" id="GO:0031424">
    <property type="term" value="P:keratinization"/>
    <property type="evidence" value="ECO:0007669"/>
    <property type="project" value="TreeGrafter"/>
</dbReference>
<feature type="domain" description="IF rod" evidence="6">
    <location>
        <begin position="135"/>
        <end position="442"/>
    </location>
</feature>
<dbReference type="PANTHER" id="PTHR45616:SF21">
    <property type="entry name" value="KERATIN, TYPE II CYTOSKELETAL 7"/>
    <property type="match status" value="1"/>
</dbReference>
<evidence type="ECO:0000256" key="5">
    <source>
        <dbReference type="SAM" id="Coils"/>
    </source>
</evidence>
<evidence type="ECO:0000256" key="2">
    <source>
        <dbReference type="ARBA" id="ARBA00022754"/>
    </source>
</evidence>
<evidence type="ECO:0000313" key="8">
    <source>
        <dbReference type="Proteomes" id="UP000694419"/>
    </source>
</evidence>
<dbReference type="InterPro" id="IPR003054">
    <property type="entry name" value="Keratin_II"/>
</dbReference>
<dbReference type="PRINTS" id="PR01276">
    <property type="entry name" value="TYPE2KERATIN"/>
</dbReference>
<keyword evidence="3 5" id="KW-0175">Coiled coil</keyword>
<feature type="coiled-coil region" evidence="5">
    <location>
        <begin position="379"/>
        <end position="420"/>
    </location>
</feature>
<dbReference type="AlphaFoldDB" id="A0A8C3KKU6"/>
<evidence type="ECO:0000313" key="7">
    <source>
        <dbReference type="Ensembl" id="ENSCPGP00000025600.1"/>
    </source>
</evidence>
<dbReference type="GO" id="GO:0045095">
    <property type="term" value="C:keratin filament"/>
    <property type="evidence" value="ECO:0007669"/>
    <property type="project" value="InterPro"/>
</dbReference>
<feature type="coiled-coil region" evidence="5">
    <location>
        <begin position="188"/>
        <end position="274"/>
    </location>
</feature>
<dbReference type="SMART" id="SM01391">
    <property type="entry name" value="Filament"/>
    <property type="match status" value="1"/>
</dbReference>
<keyword evidence="2 4" id="KW-0403">Intermediate filament</keyword>
<dbReference type="Gene3D" id="1.20.5.500">
    <property type="entry name" value="Single helix bin"/>
    <property type="match status" value="1"/>
</dbReference>
<dbReference type="GO" id="GO:0045109">
    <property type="term" value="P:intermediate filament organization"/>
    <property type="evidence" value="ECO:0007669"/>
    <property type="project" value="TreeGrafter"/>
</dbReference>
<dbReference type="PROSITE" id="PS51842">
    <property type="entry name" value="IF_ROD_2"/>
    <property type="match status" value="1"/>
</dbReference>
<evidence type="ECO:0000256" key="1">
    <source>
        <dbReference type="ARBA" id="ARBA00022744"/>
    </source>
</evidence>
<dbReference type="Ensembl" id="ENSCPGT00000027983.1">
    <property type="protein sequence ID" value="ENSCPGP00000025600.1"/>
    <property type="gene ID" value="ENSCPGG00000017664.1"/>
</dbReference>
<proteinExistence type="inferred from homology"/>
<dbReference type="FunFam" id="1.20.5.170:FF:000004">
    <property type="entry name" value="Keratin, type II cytoskeletal 5"/>
    <property type="match status" value="1"/>
</dbReference>